<protein>
    <submittedName>
        <fullName evidence="3">2-Oxo-4-pentenoate hydratase</fullName>
    </submittedName>
</protein>
<sequence>MKSVKIRNSDKEFPIQKIVCVGRNYVEHIHELGNEIPEKPVVFLKPASAVIYSGETIIYPSFSNDMHHEVELVLLIGKTIKNADRQISEDAILAYGVGLDMTLRDVQSELKKKGHPWTIAKCFDTSAVISDFILKSDYQLSLNEEIYLKVNGEFRQKDPLAKMMFKPAELVEYVSSLMTLEEGDLIFTGTPKGVGIVNKGNKLEAGIEGLVTLSCSVS</sequence>
<dbReference type="PANTHER" id="PTHR11820:SF7">
    <property type="entry name" value="ACYLPYRUVASE FAHD1, MITOCHONDRIAL"/>
    <property type="match status" value="1"/>
</dbReference>
<dbReference type="KEGG" id="ial:IALB_0314"/>
<proteinExistence type="predicted"/>
<reference evidence="3 4" key="1">
    <citation type="journal article" date="2012" name="Front. Microbiol.">
        <title>Complete genome of Ignavibacterium album, a metabolically versatile, flagellated, facultative anaerobe from the phylum Chlorobi.</title>
        <authorList>
            <person name="Liu Z."/>
            <person name="Frigaard N.-U."/>
            <person name="Vogl K."/>
            <person name="Iino T."/>
            <person name="Ohkuma M."/>
            <person name="Overmann J."/>
            <person name="Bryant D.A."/>
        </authorList>
    </citation>
    <scope>NUCLEOTIDE SEQUENCE [LARGE SCALE GENOMIC DNA]</scope>
    <source>
        <strain evidence="4">DSM 19864 / JCM 16511 / NBRC 101810 / Mat9-16</strain>
    </source>
</reference>
<dbReference type="Proteomes" id="UP000007394">
    <property type="component" value="Chromosome"/>
</dbReference>
<dbReference type="OrthoDB" id="9805307at2"/>
<gene>
    <name evidence="3" type="ordered locus">IALB_0314</name>
</gene>
<dbReference type="GO" id="GO:0046872">
    <property type="term" value="F:metal ion binding"/>
    <property type="evidence" value="ECO:0007669"/>
    <property type="project" value="UniProtKB-KW"/>
</dbReference>
<evidence type="ECO:0000259" key="2">
    <source>
        <dbReference type="Pfam" id="PF01557"/>
    </source>
</evidence>
<dbReference type="STRING" id="945713.IALB_0314"/>
<evidence type="ECO:0000256" key="1">
    <source>
        <dbReference type="ARBA" id="ARBA00022723"/>
    </source>
</evidence>
<evidence type="ECO:0000313" key="4">
    <source>
        <dbReference type="Proteomes" id="UP000007394"/>
    </source>
</evidence>
<feature type="domain" description="Fumarylacetoacetase-like C-terminal" evidence="2">
    <location>
        <begin position="17"/>
        <end position="217"/>
    </location>
</feature>
<dbReference type="RefSeq" id="WP_014559185.1">
    <property type="nucleotide sequence ID" value="NC_017464.1"/>
</dbReference>
<accession>I0AGB9</accession>
<dbReference type="GO" id="GO:0018773">
    <property type="term" value="F:acetylpyruvate hydrolase activity"/>
    <property type="evidence" value="ECO:0007669"/>
    <property type="project" value="TreeGrafter"/>
</dbReference>
<dbReference type="PATRIC" id="fig|945713.3.peg.314"/>
<dbReference type="PANTHER" id="PTHR11820">
    <property type="entry name" value="ACYLPYRUVASE"/>
    <property type="match status" value="1"/>
</dbReference>
<dbReference type="HOGENOM" id="CLU_028458_5_0_10"/>
<dbReference type="AlphaFoldDB" id="I0AGB9"/>
<dbReference type="SUPFAM" id="SSF56529">
    <property type="entry name" value="FAH"/>
    <property type="match status" value="1"/>
</dbReference>
<keyword evidence="4" id="KW-1185">Reference proteome</keyword>
<dbReference type="Pfam" id="PF01557">
    <property type="entry name" value="FAA_hydrolase"/>
    <property type="match status" value="1"/>
</dbReference>
<dbReference type="InterPro" id="IPR011234">
    <property type="entry name" value="Fumarylacetoacetase-like_C"/>
</dbReference>
<dbReference type="InterPro" id="IPR036663">
    <property type="entry name" value="Fumarylacetoacetase_C_sf"/>
</dbReference>
<evidence type="ECO:0000313" key="3">
    <source>
        <dbReference type="EMBL" id="AFH48026.1"/>
    </source>
</evidence>
<keyword evidence="1" id="KW-0479">Metal-binding</keyword>
<dbReference type="Gene3D" id="3.90.850.10">
    <property type="entry name" value="Fumarylacetoacetase-like, C-terminal domain"/>
    <property type="match status" value="1"/>
</dbReference>
<name>I0AGB9_IGNAJ</name>
<dbReference type="EMBL" id="CP003418">
    <property type="protein sequence ID" value="AFH48026.1"/>
    <property type="molecule type" value="Genomic_DNA"/>
</dbReference>
<organism evidence="3 4">
    <name type="scientific">Ignavibacterium album (strain DSM 19864 / JCM 16511 / NBRC 101810 / Mat9-16)</name>
    <dbReference type="NCBI Taxonomy" id="945713"/>
    <lineage>
        <taxon>Bacteria</taxon>
        <taxon>Pseudomonadati</taxon>
        <taxon>Ignavibacteriota</taxon>
        <taxon>Ignavibacteria</taxon>
        <taxon>Ignavibacteriales</taxon>
        <taxon>Ignavibacteriaceae</taxon>
        <taxon>Ignavibacterium</taxon>
    </lineage>
</organism>
<dbReference type="eggNOG" id="COG0179">
    <property type="taxonomic scope" value="Bacteria"/>
</dbReference>